<dbReference type="GO" id="GO:0019069">
    <property type="term" value="P:viral capsid assembly"/>
    <property type="evidence" value="ECO:0007669"/>
    <property type="project" value="InterPro"/>
</dbReference>
<dbReference type="GeneID" id="55811978"/>
<keyword evidence="2" id="KW-1185">Reference proteome</keyword>
<sequence>MWRQALCRVKTPSTAQLFGSARNMQFVSPEQAGESTQDVIKNTSFWPDVRVSEFRRDMRMDGSVTDPRLRLALLTAIAEVNADLYEFREKQRAQGYASLADVPADVIDGESQRLMLYRRAVFCWAKANLVERYRDFDATGDGSKKAEDIETTLGELWRDVRWAESRLRDMPHMTVELI</sequence>
<evidence type="ECO:0000313" key="2">
    <source>
        <dbReference type="Proteomes" id="UP000294601"/>
    </source>
</evidence>
<proteinExistence type="predicted"/>
<dbReference type="Pfam" id="PF05926">
    <property type="entry name" value="Phage_GPL"/>
    <property type="match status" value="1"/>
</dbReference>
<dbReference type="Proteomes" id="UP000294601">
    <property type="component" value="Segment"/>
</dbReference>
<reference evidence="1 2" key="1">
    <citation type="submission" date="2019-01" db="EMBL/GenBank/DDBJ databases">
        <authorList>
            <person name="Bleriot I."/>
            <person name="Guijarro P."/>
            <person name="Trastoy R."/>
            <person name="Blasco L."/>
            <person name="Fernandez-Garcia L."/>
            <person name="Ambroa A."/>
            <person name="Perez-Nadales E."/>
            <person name="Fernandez-Cuenca F."/>
            <person name="Torre-Cisneros J."/>
            <person name="Oteo J."/>
            <person name="Oliver A."/>
            <person name="Canton R."/>
            <person name="Kidd T."/>
            <person name="Navarro F."/>
            <person name="Miro E."/>
            <person name="Pascual A."/>
            <person name="Bou G."/>
            <person name="Martinez-Martinez L."/>
            <person name="Tomas M."/>
        </authorList>
    </citation>
    <scope>NUCLEOTIDE SEQUENCE [LARGE SCALE GENOMIC DNA]</scope>
</reference>
<protein>
    <submittedName>
        <fullName evidence="1">Head completion-stabilization protein</fullName>
    </submittedName>
</protein>
<evidence type="ECO:0000313" key="1">
    <source>
        <dbReference type="EMBL" id="QBP27619.1"/>
    </source>
</evidence>
<accession>A0A482J8I2</accession>
<name>A0A482J8I2_9CAUD</name>
<dbReference type="KEGG" id="vg:55811978"/>
<organism evidence="1 2">
    <name type="scientific">Klebsiella phage ST13-OXA48phi12.1</name>
    <dbReference type="NCBI Taxonomy" id="2510464"/>
    <lineage>
        <taxon>Viruses</taxon>
        <taxon>Duplodnaviria</taxon>
        <taxon>Heunggongvirae</taxon>
        <taxon>Uroviricota</taxon>
        <taxon>Caudoviricetes</taxon>
        <taxon>Peduoviridae</taxon>
        <taxon>Dagavirus</taxon>
        <taxon>Dagavirus ST13OXA48phi121</taxon>
    </lineage>
</organism>
<dbReference type="EMBL" id="MK422453">
    <property type="protein sequence ID" value="QBP27619.1"/>
    <property type="molecule type" value="Genomic_DNA"/>
</dbReference>
<dbReference type="RefSeq" id="YP_009882672.1">
    <property type="nucleotide sequence ID" value="NC_049453.1"/>
</dbReference>
<dbReference type="InterPro" id="IPR009225">
    <property type="entry name" value="Phage_head_completion_GpL"/>
</dbReference>